<dbReference type="Gene3D" id="3.40.50.12780">
    <property type="entry name" value="N-terminal domain of ligase-like"/>
    <property type="match status" value="1"/>
</dbReference>
<dbReference type="EMBL" id="JAKJXP020000144">
    <property type="protein sequence ID" value="KAK7742232.1"/>
    <property type="molecule type" value="Genomic_DNA"/>
</dbReference>
<feature type="domain" description="Carrier" evidence="5">
    <location>
        <begin position="1866"/>
        <end position="1942"/>
    </location>
</feature>
<dbReference type="PANTHER" id="PTHR45398:SF1">
    <property type="entry name" value="ENZYME, PUTATIVE (JCVI)-RELATED"/>
    <property type="match status" value="1"/>
</dbReference>
<dbReference type="Pfam" id="PF00501">
    <property type="entry name" value="AMP-binding"/>
    <property type="match status" value="1"/>
</dbReference>
<dbReference type="InterPro" id="IPR001242">
    <property type="entry name" value="Condensation_dom"/>
</dbReference>
<feature type="compositionally biased region" description="Polar residues" evidence="4">
    <location>
        <begin position="1966"/>
        <end position="1980"/>
    </location>
</feature>
<dbReference type="Gene3D" id="3.30.559.30">
    <property type="entry name" value="Nonribosomal peptide synthetase, condensation domain"/>
    <property type="match status" value="2"/>
</dbReference>
<keyword evidence="7" id="KW-1185">Reference proteome</keyword>
<reference evidence="6 7" key="1">
    <citation type="submission" date="2024-02" db="EMBL/GenBank/DDBJ databases">
        <title>De novo assembly and annotation of 12 fungi associated with fruit tree decline syndrome in Ontario, Canada.</title>
        <authorList>
            <person name="Sulman M."/>
            <person name="Ellouze W."/>
            <person name="Ilyukhin E."/>
        </authorList>
    </citation>
    <scope>NUCLEOTIDE SEQUENCE [LARGE SCALE GENOMIC DNA]</scope>
    <source>
        <strain evidence="6 7">M11/M66-122</strain>
    </source>
</reference>
<protein>
    <submittedName>
        <fullName evidence="6">NRPS</fullName>
    </submittedName>
</protein>
<accession>A0AAN9U8B9</accession>
<evidence type="ECO:0000256" key="1">
    <source>
        <dbReference type="ARBA" id="ARBA00022450"/>
    </source>
</evidence>
<keyword evidence="1" id="KW-0596">Phosphopantetheine</keyword>
<dbReference type="Pfam" id="PF00668">
    <property type="entry name" value="Condensation"/>
    <property type="match status" value="2"/>
</dbReference>
<evidence type="ECO:0000256" key="4">
    <source>
        <dbReference type="SAM" id="MobiDB-lite"/>
    </source>
</evidence>
<sequence length="2023" mass="223740">MCALPAGSCAEKRRSLPRIQTGQSGFLDTASAAVADALGLDPSELPQSFGGLNRALSCASSVYSQPDTRPYVPGSVYSTPSDYAWTPGTPSLQQRLATVIADVLGLMAGDISPCDSFRELGGDQQTATQFSERCKTIGLSVRPDDVLACRTIAEVETVVAPLTISRPSPVASPMIVSPLSIDYSARKPSYSSIQIQQPPFVPPKAPARVSRLARKNLTRASDETQAQHRKTPITCREVEQVLSLHSAVSQSVAVRPKAGPLEGRDVVLLTLANYSIIEPADCEIALLATYDTAQLRSIRLAVEVNHMPKVLVLLRQMPLGQSGNIDRRRLQTWVQNINEQMYEQIMAFNPEDLSQPPPEYEQRNVSITVDDTTQEYFPTELTRVVSSETILRQHGGDSGLFDLSPMQRLYFHTAIGNGVSRRYSHSDEYRFNQSVLLRLRKNVDVVDLSAAIETVIAHHSMLRSRFRFDGESWCQEIGQDIPYSYDFTTNTIGTYEEVEEIISIAQGMIDIQQGSVFAAHHFQTHNGSQMLYLVAHRLVVDHKSWPVIVDDLDELLTNGCLASWGSLSFPDWVAQQKEHVETLEPSDLAAFRPSPSSWDYWGIHDSYNTYGNTTATGFTIDAELVSMLGDTNGASWSDCSGMFIAAILLSFSRTFRDRSAPTLWNHEHERATLGNGDDISKSVGWYTSLCPLELDICHDHDLFTVLNLAKRVHHSLGASSIPYFMASMMDAESATSFISSYFPVELTFDFAGDMQDLAGQNGFFEQISVPGNSLSSKTSDIGPSVGRIAAFEISAVIDHGDIKFKFLYNRQSRHQEQIQEWIYSCEALLNEALDRLKFPPPALLSSDIPFLEPTSEGLAQLNGVILPALDIDPHNLMAMYPATEGQESILVNELLTPGSSNVSVIYEFDTTHNHADIGHICAAWQEVVDRHPILRTIFIQSVSRTGLYDQLVIRRHSPNMLFLESNDNDSAIETIEKTPPFHWMDGTPLHRLVICQAPRKAFLRIECSQAICDHASLIVLFKGLEQVYTGQQLPKPSQFSYQEYLDRSKTTSQKTDFWKEQLHDSQPCFFPTLASSARYADNGLRENTVVNLPIPREDLAAFAVKHNINVTAVLQVAWALVLRTYVGTEDICFGYRASSRDVPISGLKEAVGSFSTTLICRLLVPASRSIAAILQSADARHQEASHYQLAAIGNLQHELGIKGRRIFNTCMSFGSTDMIHELSPNKTFRYVKSKLSSEYDLSIDINLHAREVSVDIDQRILNPGQANIVAHSFGRALQTIIDSPERIIREADLFSEHDHAQILNWNLLSQPSLCDQPVHELIARQASTNPDAQAVCAWDGDFTYCDLYDRSMALAGHLLTSGLKPQTPVPVIVDKSRWTVVAMLAVLYANAILVPVDAEVPSLFLWVTKVVGVRTVLASDSVQRDLASLGLDLIIVNEYTISAMSAQAAAAANPAKPMPTDVACILFDHGSPETQKGIAYSHRTLATACVSQGAALRICLSSRVMQLSSYSVDIALSEVFTTLVNGGCVCVPSNQERLADFTGAVKRMRVNWSYMTPTLSRKLNPDDLLDLAVVCFRTRHLDEDTYTSWAGKASIMMAYGPPDTFPLGLSAVEVKDVSTTQCIGNPFCGNFWVVSPEDHNRLMPVGAMGELIIGSPTLAQEIDLREQSVIEWIEGITAVQLGPGVCDTRLINTNQLVRYREEGLIEFAISDPEADQIGWSTTQRSETETAVRRCLGQGIDVAVETVSFDDDSSPSSPSSPILAGFIELADDLFHAGELSKLGRITKTKEKLYLVKQMVDIGLRETLPGHMIPTAYIPVKRLPVTPSLEVDRRELRNLVARLSRRQLLNLAENTIPLREHAMEFKPLPLTMRERQLRAIWAKVLDLPEHCIKGSDRFLSLGGDAVLAHRLVVECREDNIIIPIVDVLRNLTLCELAERFVLMEPIFHNMDFDLTNGLVASTSHRTLGSNSSIESMTTGSSLSDKDEPKDELKLAGPVARGKKMAKRLLSTDRAGSPSLMHMMGI</sequence>
<dbReference type="InterPro" id="IPR042099">
    <property type="entry name" value="ANL_N_sf"/>
</dbReference>
<dbReference type="Gene3D" id="1.10.1200.10">
    <property type="entry name" value="ACP-like"/>
    <property type="match status" value="2"/>
</dbReference>
<evidence type="ECO:0000313" key="6">
    <source>
        <dbReference type="EMBL" id="KAK7742232.1"/>
    </source>
</evidence>
<dbReference type="PROSITE" id="PS50075">
    <property type="entry name" value="CARRIER"/>
    <property type="match status" value="2"/>
</dbReference>
<dbReference type="Proteomes" id="UP001320420">
    <property type="component" value="Unassembled WGS sequence"/>
</dbReference>
<dbReference type="Gene3D" id="3.30.300.30">
    <property type="match status" value="2"/>
</dbReference>
<evidence type="ECO:0000256" key="3">
    <source>
        <dbReference type="ARBA" id="ARBA00029454"/>
    </source>
</evidence>
<dbReference type="InterPro" id="IPR036736">
    <property type="entry name" value="ACP-like_sf"/>
</dbReference>
<proteinExistence type="inferred from homology"/>
<dbReference type="PANTHER" id="PTHR45398">
    <property type="match status" value="1"/>
</dbReference>
<dbReference type="InterPro" id="IPR023213">
    <property type="entry name" value="CAT-like_dom_sf"/>
</dbReference>
<dbReference type="InterPro" id="IPR009081">
    <property type="entry name" value="PP-bd_ACP"/>
</dbReference>
<evidence type="ECO:0000313" key="7">
    <source>
        <dbReference type="Proteomes" id="UP001320420"/>
    </source>
</evidence>
<evidence type="ECO:0000256" key="2">
    <source>
        <dbReference type="ARBA" id="ARBA00022553"/>
    </source>
</evidence>
<name>A0AAN9U8B9_9PEZI</name>
<keyword evidence="2" id="KW-0597">Phosphoprotein</keyword>
<dbReference type="InterPro" id="IPR045851">
    <property type="entry name" value="AMP-bd_C_sf"/>
</dbReference>
<dbReference type="SUPFAM" id="SSF56801">
    <property type="entry name" value="Acetyl-CoA synthetase-like"/>
    <property type="match status" value="2"/>
</dbReference>
<gene>
    <name evidence="6" type="ORF">SLS62_010751</name>
</gene>
<dbReference type="SUPFAM" id="SSF52777">
    <property type="entry name" value="CoA-dependent acyltransferases"/>
    <property type="match status" value="4"/>
</dbReference>
<organism evidence="6 7">
    <name type="scientific">Diatrype stigma</name>
    <dbReference type="NCBI Taxonomy" id="117547"/>
    <lineage>
        <taxon>Eukaryota</taxon>
        <taxon>Fungi</taxon>
        <taxon>Dikarya</taxon>
        <taxon>Ascomycota</taxon>
        <taxon>Pezizomycotina</taxon>
        <taxon>Sordariomycetes</taxon>
        <taxon>Xylariomycetidae</taxon>
        <taxon>Xylariales</taxon>
        <taxon>Diatrypaceae</taxon>
        <taxon>Diatrype</taxon>
    </lineage>
</organism>
<dbReference type="InterPro" id="IPR000873">
    <property type="entry name" value="AMP-dep_synth/lig_dom"/>
</dbReference>
<comment type="caution">
    <text evidence="6">The sequence shown here is derived from an EMBL/GenBank/DDBJ whole genome shotgun (WGS) entry which is preliminary data.</text>
</comment>
<comment type="similarity">
    <text evidence="3">Belongs to the NRP synthetase family.</text>
</comment>
<dbReference type="Pfam" id="PF00550">
    <property type="entry name" value="PP-binding"/>
    <property type="match status" value="2"/>
</dbReference>
<dbReference type="Gene3D" id="3.30.559.10">
    <property type="entry name" value="Chloramphenicol acetyltransferase-like domain"/>
    <property type="match status" value="2"/>
</dbReference>
<feature type="domain" description="Carrier" evidence="5">
    <location>
        <begin position="90"/>
        <end position="163"/>
    </location>
</feature>
<dbReference type="SUPFAM" id="SSF47336">
    <property type="entry name" value="ACP-like"/>
    <property type="match status" value="2"/>
</dbReference>
<evidence type="ECO:0000259" key="5">
    <source>
        <dbReference type="PROSITE" id="PS50075"/>
    </source>
</evidence>
<dbReference type="GO" id="GO:0003824">
    <property type="term" value="F:catalytic activity"/>
    <property type="evidence" value="ECO:0007669"/>
    <property type="project" value="InterPro"/>
</dbReference>
<feature type="region of interest" description="Disordered" evidence="4">
    <location>
        <begin position="1966"/>
        <end position="1988"/>
    </location>
</feature>